<dbReference type="AlphaFoldDB" id="A0A8T3C306"/>
<evidence type="ECO:0000313" key="3">
    <source>
        <dbReference type="Proteomes" id="UP000829196"/>
    </source>
</evidence>
<gene>
    <name evidence="2" type="ORF">KFK09_002923</name>
</gene>
<dbReference type="OrthoDB" id="693186at2759"/>
<organism evidence="2 3">
    <name type="scientific">Dendrobium nobile</name>
    <name type="common">Orchid</name>
    <dbReference type="NCBI Taxonomy" id="94219"/>
    <lineage>
        <taxon>Eukaryota</taxon>
        <taxon>Viridiplantae</taxon>
        <taxon>Streptophyta</taxon>
        <taxon>Embryophyta</taxon>
        <taxon>Tracheophyta</taxon>
        <taxon>Spermatophyta</taxon>
        <taxon>Magnoliopsida</taxon>
        <taxon>Liliopsida</taxon>
        <taxon>Asparagales</taxon>
        <taxon>Orchidaceae</taxon>
        <taxon>Epidendroideae</taxon>
        <taxon>Malaxideae</taxon>
        <taxon>Dendrobiinae</taxon>
        <taxon>Dendrobium</taxon>
    </lineage>
</organism>
<comment type="caution">
    <text evidence="2">The sequence shown here is derived from an EMBL/GenBank/DDBJ whole genome shotgun (WGS) entry which is preliminary data.</text>
</comment>
<protein>
    <recommendedName>
        <fullName evidence="4">Retrovirus-related Pol polyprotein from transposon TNT 1-94</fullName>
    </recommendedName>
</protein>
<accession>A0A8T3C306</accession>
<reference evidence="2" key="1">
    <citation type="journal article" date="2022" name="Front. Genet.">
        <title>Chromosome-Scale Assembly of the Dendrobium nobile Genome Provides Insights Into the Molecular Mechanism of the Biosynthesis of the Medicinal Active Ingredient of Dendrobium.</title>
        <authorList>
            <person name="Xu Q."/>
            <person name="Niu S.-C."/>
            <person name="Li K.-L."/>
            <person name="Zheng P.-J."/>
            <person name="Zhang X.-J."/>
            <person name="Jia Y."/>
            <person name="Liu Y."/>
            <person name="Niu Y.-X."/>
            <person name="Yu L.-H."/>
            <person name="Chen D.-F."/>
            <person name="Zhang G.-Q."/>
        </authorList>
    </citation>
    <scope>NUCLEOTIDE SEQUENCE</scope>
    <source>
        <tissue evidence="2">Leaf</tissue>
    </source>
</reference>
<evidence type="ECO:0000313" key="2">
    <source>
        <dbReference type="EMBL" id="KAI0527324.1"/>
    </source>
</evidence>
<evidence type="ECO:0000256" key="1">
    <source>
        <dbReference type="SAM" id="MobiDB-lite"/>
    </source>
</evidence>
<feature type="region of interest" description="Disordered" evidence="1">
    <location>
        <begin position="248"/>
        <end position="271"/>
    </location>
</feature>
<dbReference type="SMR" id="A0A8T3C306"/>
<keyword evidence="3" id="KW-1185">Reference proteome</keyword>
<dbReference type="Proteomes" id="UP000829196">
    <property type="component" value="Unassembled WGS sequence"/>
</dbReference>
<evidence type="ECO:0008006" key="4">
    <source>
        <dbReference type="Google" id="ProtNLM"/>
    </source>
</evidence>
<dbReference type="EMBL" id="JAGYWB010000003">
    <property type="protein sequence ID" value="KAI0527324.1"/>
    <property type="molecule type" value="Genomic_DNA"/>
</dbReference>
<dbReference type="PANTHER" id="PTHR47481">
    <property type="match status" value="1"/>
</dbReference>
<proteinExistence type="predicted"/>
<dbReference type="Pfam" id="PF14223">
    <property type="entry name" value="Retrotran_gag_2"/>
    <property type="match status" value="1"/>
</dbReference>
<dbReference type="PANTHER" id="PTHR47481:SF21">
    <property type="entry name" value="BASIC-LEUCINE ZIPPER TRANSCRIPTION FACTOR Q-RELATED"/>
    <property type="match status" value="1"/>
</dbReference>
<sequence length="297" mass="33301">MASSVTSQTEDRSATMHLEDHLIPSSLKFVVSNLKHIIPTQLISDNYPLWKSHILKIFKANGFEKFLDPTISSPDQLIHPLDGSDTSNNTSQKWILIDQNLAAALCSTISPSVLPHIINLATTAEIWSVLETRFQATNRSKVIQLKNELHHVSLKNQTMTQYLSEIKSLVDQITTAGSNVDNEDVILYILQGLPNSYQSFKTSIRTMIHPLSLDNLYSLLISEEIHVSSDAAREIALQESKMAFYTYRGGRGRRSRGRQQSSGNANTPRTNENAHVSCQICLKRGHSAPNCWHRLNP</sequence>
<name>A0A8T3C306_DENNO</name>